<dbReference type="Proteomes" id="UP001165381">
    <property type="component" value="Unassembled WGS sequence"/>
</dbReference>
<dbReference type="SMART" id="SM00060">
    <property type="entry name" value="FN3"/>
    <property type="match status" value="2"/>
</dbReference>
<dbReference type="Gene3D" id="2.60.40.10">
    <property type="entry name" value="Immunoglobulins"/>
    <property type="match status" value="2"/>
</dbReference>
<dbReference type="InterPro" id="IPR044023">
    <property type="entry name" value="Ig_7"/>
</dbReference>
<feature type="domain" description="Fibronectin type-III" evidence="4">
    <location>
        <begin position="733"/>
        <end position="817"/>
    </location>
</feature>
<evidence type="ECO:0000259" key="5">
    <source>
        <dbReference type="PROSITE" id="PS52035"/>
    </source>
</evidence>
<evidence type="ECO:0000256" key="3">
    <source>
        <dbReference type="SAM" id="MobiDB-lite"/>
    </source>
</evidence>
<dbReference type="SUPFAM" id="SSF49265">
    <property type="entry name" value="Fibronectin type III"/>
    <property type="match status" value="1"/>
</dbReference>
<keyword evidence="7" id="KW-1185">Reference proteome</keyword>
<feature type="active site" description="Proton donor/acceptor" evidence="2">
    <location>
        <position position="404"/>
    </location>
</feature>
<evidence type="ECO:0000313" key="7">
    <source>
        <dbReference type="Proteomes" id="UP001165381"/>
    </source>
</evidence>
<dbReference type="PRINTS" id="PR00765">
    <property type="entry name" value="CRBOXYPTASEA"/>
</dbReference>
<dbReference type="InterPro" id="IPR013783">
    <property type="entry name" value="Ig-like_fold"/>
</dbReference>
<dbReference type="Pfam" id="PF00041">
    <property type="entry name" value="fn3"/>
    <property type="match status" value="2"/>
</dbReference>
<dbReference type="PANTHER" id="PTHR11532:SF62">
    <property type="entry name" value="CARBOXYPEPTIDASE D"/>
    <property type="match status" value="1"/>
</dbReference>
<keyword evidence="1" id="KW-0325">Glycoprotein</keyword>
<proteinExistence type="inferred from homology"/>
<feature type="domain" description="Fibronectin type-III" evidence="4">
    <location>
        <begin position="819"/>
        <end position="904"/>
    </location>
</feature>
<sequence length="1072" mass="118179">MKKITLLSLILFLIVQLSYSQKTNRQKAEDYLNQKGEVCFRFKANSPSQFKELSTFLSLGHREVDINTLEVEAYANRETFNKFLQYGLSYQVNLSDNELQFNPHEAGKSALSKGGTTSKALAWDTTWDAYPTYSEYVAKMNYYATTFSSICSIQSIGTTQNGRELLVLKISDNVGTKEAEPEFFYTSSMHGDELAGYPLMLRLIDYLLNNYGSDTEVDNIVNNTEIYINPLANPDGTYGSAGSNTIGSPTRANASGQDLNRNYPDNENIGRINSGAGNTSRLHVNSTGGVYEEETKAFMNFEATKNFVLSANFHGGVELMNYPYDNTYTEHADHDYYEHISVEYANQAQNDSDALGDFTYMTVDYDSGTYPSPGVTHGATWYVVYGGRQDYMNYYRHGNEITVELSDTKYLPGSSLPNYWTYNKQAFLNYMKQVNNGIHGIVTNTQGEPVVAKVFISGHDNKNSWVTSNEEHGDYYRLIKSGTYNVTFEAAGYVSQTVSISVTDNAKTTRNITMVSSTPEPTVSDVSTCISEPVTINASGSGTINWYENINDITPTHTGASYTTPALASTTSYFVEDDIVSYNVGSTNNNTNGTFSNGTRYLIFDTSEITHLKQVTVNANQAGEFEIQIQDSSGNMIDSRVILISSAGVQTVDLDFIIPIGNDLRLTAVELSSGFSLWRNTSGLTYPYTNGSVSIKNSSDGTGSYSYFHNWLIQGMKSSRKEVVVTVIPSASVPTNIVASNIGITSSTISWDPTGSSYDYRYRVVGSPTWTTVNTSNVSEDLTSLTLNTQYEVQVRSNCGGSSSSYSSSTNFTTLDCTAPANIVASNITATSATINWDSTSSSSYDYRYRVVGSPTWTTVNTTNTSENLTSLTLNTQYEVQVRSNCGGSSSSYSSSTNFTTLNTVTLHEGYFETGLDNWTLGGSDAFHYSESANATSFSYENDYSLRIRDNSGTASSITSETFDLTTYSNTEISFYYYPNSMEAGEDFFLQFFNGSTWQTIKTYTSGTDFNNGSFYSDNISLDNVTYNFTGSAQFRFQCDASGNNDQIYIDQVIITGTVSCSKPADDVTNAT</sequence>
<name>A0ABT0QGR9_9FLAO</name>
<dbReference type="EMBL" id="JAMFLZ010000006">
    <property type="protein sequence ID" value="MCL6296187.1"/>
    <property type="molecule type" value="Genomic_DNA"/>
</dbReference>
<dbReference type="InterPro" id="IPR036116">
    <property type="entry name" value="FN3_sf"/>
</dbReference>
<evidence type="ECO:0000313" key="6">
    <source>
        <dbReference type="EMBL" id="MCL6296187.1"/>
    </source>
</evidence>
<accession>A0ABT0QGR9</accession>
<reference evidence="6" key="1">
    <citation type="submission" date="2022-05" db="EMBL/GenBank/DDBJ databases">
        <authorList>
            <person name="Park J.-S."/>
        </authorList>
    </citation>
    <scope>NUCLEOTIDE SEQUENCE</scope>
    <source>
        <strain evidence="6">2012CJ34-3</strain>
    </source>
</reference>
<dbReference type="CDD" id="cd18173">
    <property type="entry name" value="M14_CP_bacteria"/>
    <property type="match status" value="1"/>
</dbReference>
<feature type="compositionally biased region" description="Polar residues" evidence="3">
    <location>
        <begin position="240"/>
        <end position="263"/>
    </location>
</feature>
<dbReference type="Gene3D" id="3.40.630.10">
    <property type="entry name" value="Zn peptidases"/>
    <property type="match status" value="1"/>
</dbReference>
<feature type="region of interest" description="Disordered" evidence="3">
    <location>
        <begin position="239"/>
        <end position="263"/>
    </location>
</feature>
<dbReference type="InterPro" id="IPR008969">
    <property type="entry name" value="CarboxyPept-like_regulatory"/>
</dbReference>
<dbReference type="SMART" id="SM00631">
    <property type="entry name" value="Zn_pept"/>
    <property type="match status" value="1"/>
</dbReference>
<dbReference type="CDD" id="cd11308">
    <property type="entry name" value="Peptidase_M14NE-CP-C_like"/>
    <property type="match status" value="1"/>
</dbReference>
<evidence type="ECO:0000256" key="1">
    <source>
        <dbReference type="ARBA" id="ARBA00023180"/>
    </source>
</evidence>
<dbReference type="CDD" id="cd00063">
    <property type="entry name" value="FN3"/>
    <property type="match status" value="1"/>
</dbReference>
<dbReference type="SUPFAM" id="SSF49464">
    <property type="entry name" value="Carboxypeptidase regulatory domain-like"/>
    <property type="match status" value="1"/>
</dbReference>
<dbReference type="Pfam" id="PF00246">
    <property type="entry name" value="Peptidase_M14"/>
    <property type="match status" value="1"/>
</dbReference>
<comment type="similarity">
    <text evidence="2">Belongs to the peptidase M14 family.</text>
</comment>
<dbReference type="InterPro" id="IPR003961">
    <property type="entry name" value="FN3_dom"/>
</dbReference>
<gene>
    <name evidence="6" type="ORF">M3P09_14340</name>
</gene>
<comment type="caution">
    <text evidence="6">The sequence shown here is derived from an EMBL/GenBank/DDBJ whole genome shotgun (WGS) entry which is preliminary data.</text>
</comment>
<dbReference type="PANTHER" id="PTHR11532">
    <property type="entry name" value="PROTEASE M14 CARBOXYPEPTIDASE"/>
    <property type="match status" value="1"/>
</dbReference>
<dbReference type="PROSITE" id="PS52035">
    <property type="entry name" value="PEPTIDASE_M14"/>
    <property type="match status" value="1"/>
</dbReference>
<dbReference type="InterPro" id="IPR050753">
    <property type="entry name" value="Peptidase_M14_domain"/>
</dbReference>
<dbReference type="InterPro" id="IPR000834">
    <property type="entry name" value="Peptidase_M14"/>
</dbReference>
<dbReference type="PROSITE" id="PS50853">
    <property type="entry name" value="FN3"/>
    <property type="match status" value="2"/>
</dbReference>
<evidence type="ECO:0000256" key="2">
    <source>
        <dbReference type="PROSITE-ProRule" id="PRU01379"/>
    </source>
</evidence>
<feature type="domain" description="Peptidase M14" evidence="5">
    <location>
        <begin position="129"/>
        <end position="434"/>
    </location>
</feature>
<dbReference type="Pfam" id="PF19081">
    <property type="entry name" value="Ig_7"/>
    <property type="match status" value="1"/>
</dbReference>
<dbReference type="Pfam" id="PF13620">
    <property type="entry name" value="CarboxypepD_reg"/>
    <property type="match status" value="1"/>
</dbReference>
<dbReference type="Gene3D" id="2.60.40.1120">
    <property type="entry name" value="Carboxypeptidase-like, regulatory domain"/>
    <property type="match status" value="1"/>
</dbReference>
<organism evidence="6 7">
    <name type="scientific">Jejuia spongiicola</name>
    <dbReference type="NCBI Taxonomy" id="2942207"/>
    <lineage>
        <taxon>Bacteria</taxon>
        <taxon>Pseudomonadati</taxon>
        <taxon>Bacteroidota</taxon>
        <taxon>Flavobacteriia</taxon>
        <taxon>Flavobacteriales</taxon>
        <taxon>Flavobacteriaceae</taxon>
        <taxon>Jejuia</taxon>
    </lineage>
</organism>
<dbReference type="SUPFAM" id="SSF53187">
    <property type="entry name" value="Zn-dependent exopeptidases"/>
    <property type="match status" value="1"/>
</dbReference>
<feature type="non-terminal residue" evidence="6">
    <location>
        <position position="1072"/>
    </location>
</feature>
<protein>
    <submittedName>
        <fullName evidence="6">Fibronectin type III domain-containing protein</fullName>
    </submittedName>
</protein>
<dbReference type="Gene3D" id="2.60.120.260">
    <property type="entry name" value="Galactose-binding domain-like"/>
    <property type="match status" value="1"/>
</dbReference>
<dbReference type="RefSeq" id="WP_249973669.1">
    <property type="nucleotide sequence ID" value="NZ_JAMFLZ010000006.1"/>
</dbReference>
<evidence type="ECO:0000259" key="4">
    <source>
        <dbReference type="PROSITE" id="PS50853"/>
    </source>
</evidence>